<comment type="caution">
    <text evidence="2">The sequence shown here is derived from an EMBL/GenBank/DDBJ whole genome shotgun (WGS) entry which is preliminary data.</text>
</comment>
<evidence type="ECO:0000256" key="1">
    <source>
        <dbReference type="SAM" id="MobiDB-lite"/>
    </source>
</evidence>
<name>A0A5D3AXX9_9TREE</name>
<dbReference type="EMBL" id="NIDF01000036">
    <property type="protein sequence ID" value="TYJ55638.1"/>
    <property type="molecule type" value="Genomic_DNA"/>
</dbReference>
<organism evidence="2 3">
    <name type="scientific">Cryptococcus floricola</name>
    <dbReference type="NCBI Taxonomy" id="2591691"/>
    <lineage>
        <taxon>Eukaryota</taxon>
        <taxon>Fungi</taxon>
        <taxon>Dikarya</taxon>
        <taxon>Basidiomycota</taxon>
        <taxon>Agaricomycotina</taxon>
        <taxon>Tremellomycetes</taxon>
        <taxon>Tremellales</taxon>
        <taxon>Cryptococcaceae</taxon>
        <taxon>Cryptococcus</taxon>
    </lineage>
</organism>
<dbReference type="Proteomes" id="UP000322245">
    <property type="component" value="Unassembled WGS sequence"/>
</dbReference>
<reference evidence="2 3" key="1">
    <citation type="submission" date="2017-05" db="EMBL/GenBank/DDBJ databases">
        <title>The Genome Sequence of Tsuchiyaea wingfieldii DSM 27421.</title>
        <authorList>
            <person name="Cuomo C."/>
            <person name="Passer A."/>
            <person name="Billmyre B."/>
            <person name="Heitman J."/>
        </authorList>
    </citation>
    <scope>NUCLEOTIDE SEQUENCE [LARGE SCALE GENOMIC DNA]</scope>
    <source>
        <strain evidence="2 3">DSM 27421</strain>
    </source>
</reference>
<sequence>MVRRKIKTPQEWLNHGYTLQPHDKVICNTCRGSQSIAFASTSTHEKGKGHIAAAAAKAARAATIAEYNRQFDAAIPIKLPSNSMPRPLRPAPNPHPADRTTSGTFDMAHEAAIARNERIQAPTLYTREQIMADAEVEMEQMRREREERAQGIWGHDENEIAFERAGSADADGEDEDAFMGTGEVYTEDGGDEDAEGEDEFPEEQPSEDEFEADEEELAARLRAL</sequence>
<protein>
    <submittedName>
        <fullName evidence="2">Uncharacterized protein</fullName>
    </submittedName>
</protein>
<feature type="region of interest" description="Disordered" evidence="1">
    <location>
        <begin position="181"/>
        <end position="224"/>
    </location>
</feature>
<proteinExistence type="predicted"/>
<evidence type="ECO:0000313" key="3">
    <source>
        <dbReference type="Proteomes" id="UP000322245"/>
    </source>
</evidence>
<feature type="compositionally biased region" description="Acidic residues" evidence="1">
    <location>
        <begin position="185"/>
        <end position="216"/>
    </location>
</feature>
<dbReference type="AlphaFoldDB" id="A0A5D3AXX9"/>
<accession>A0A5D3AXX9</accession>
<keyword evidence="3" id="KW-1185">Reference proteome</keyword>
<gene>
    <name evidence="2" type="ORF">B9479_003670</name>
</gene>
<evidence type="ECO:0000313" key="2">
    <source>
        <dbReference type="EMBL" id="TYJ55638.1"/>
    </source>
</evidence>